<evidence type="ECO:0000259" key="6">
    <source>
        <dbReference type="PROSITE" id="PS50049"/>
    </source>
</evidence>
<dbReference type="InterPro" id="IPR006052">
    <property type="entry name" value="TNF_dom"/>
</dbReference>
<feature type="domain" description="THD" evidence="6">
    <location>
        <begin position="25"/>
        <end position="160"/>
    </location>
</feature>
<dbReference type="Pfam" id="PF00229">
    <property type="entry name" value="TNF"/>
    <property type="match status" value="1"/>
</dbReference>
<keyword evidence="5" id="KW-0732">Signal</keyword>
<reference evidence="7 8" key="1">
    <citation type="submission" date="2022-05" db="EMBL/GenBank/DDBJ databases">
        <authorList>
            <consortium name="Genoscope - CEA"/>
            <person name="William W."/>
        </authorList>
    </citation>
    <scope>NUCLEOTIDE SEQUENCE [LARGE SCALE GENOMIC DNA]</scope>
</reference>
<feature type="chain" id="PRO_5047320108" description="THD domain-containing protein" evidence="5">
    <location>
        <begin position="21"/>
        <end position="161"/>
    </location>
</feature>
<dbReference type="InterPro" id="IPR008983">
    <property type="entry name" value="Tumour_necrosis_fac-like_dom"/>
</dbReference>
<evidence type="ECO:0000256" key="1">
    <source>
        <dbReference type="ARBA" id="ARBA00004370"/>
    </source>
</evidence>
<dbReference type="PANTHER" id="PTHR11471:SF13">
    <property type="entry name" value="TNF FAMILY PROFILE DOMAIN-CONTAINING PROTEIN"/>
    <property type="match status" value="1"/>
</dbReference>
<comment type="caution">
    <text evidence="7">The sequence shown here is derived from an EMBL/GenBank/DDBJ whole genome shotgun (WGS) entry which is preliminary data.</text>
</comment>
<evidence type="ECO:0000313" key="8">
    <source>
        <dbReference type="Proteomes" id="UP001159427"/>
    </source>
</evidence>
<dbReference type="EMBL" id="CALNXI010003333">
    <property type="protein sequence ID" value="CAH3192932.1"/>
    <property type="molecule type" value="Genomic_DNA"/>
</dbReference>
<dbReference type="PROSITE" id="PS50049">
    <property type="entry name" value="THD_2"/>
    <property type="match status" value="1"/>
</dbReference>
<dbReference type="PANTHER" id="PTHR11471">
    <property type="entry name" value="TUMOR NECROSIS FACTOR FAMILY MEMBER"/>
    <property type="match status" value="1"/>
</dbReference>
<comment type="subcellular location">
    <subcellularLocation>
        <location evidence="1">Membrane</location>
    </subcellularLocation>
</comment>
<keyword evidence="3" id="KW-0202">Cytokine</keyword>
<protein>
    <recommendedName>
        <fullName evidence="6">THD domain-containing protein</fullName>
    </recommendedName>
</protein>
<keyword evidence="4" id="KW-0472">Membrane</keyword>
<sequence length="161" mass="17911">MFLSTVFTLFCLMASVPSRCQNVVPSAHIEGGDPRPVYYPEDTAISAWDLSHANSHIAGGFEFGGSQLIVPVSGRYYVYTQLYFNSEPMATRNRVGVFTGQRLLLMIHKPMQPSTEETASAGGIFKLNQGERVFVKPFKGYGSVKLWVGPNHTYFGMYKVD</sequence>
<comment type="similarity">
    <text evidence="2">Belongs to the tumor necrosis factor family.</text>
</comment>
<proteinExistence type="inferred from homology"/>
<evidence type="ECO:0000256" key="4">
    <source>
        <dbReference type="ARBA" id="ARBA00023136"/>
    </source>
</evidence>
<evidence type="ECO:0000256" key="3">
    <source>
        <dbReference type="ARBA" id="ARBA00022514"/>
    </source>
</evidence>
<accession>A0ABN8SMV6</accession>
<evidence type="ECO:0000256" key="5">
    <source>
        <dbReference type="SAM" id="SignalP"/>
    </source>
</evidence>
<dbReference type="Proteomes" id="UP001159427">
    <property type="component" value="Unassembled WGS sequence"/>
</dbReference>
<evidence type="ECO:0000256" key="2">
    <source>
        <dbReference type="ARBA" id="ARBA00008670"/>
    </source>
</evidence>
<organism evidence="7 8">
    <name type="scientific">Porites evermanni</name>
    <dbReference type="NCBI Taxonomy" id="104178"/>
    <lineage>
        <taxon>Eukaryota</taxon>
        <taxon>Metazoa</taxon>
        <taxon>Cnidaria</taxon>
        <taxon>Anthozoa</taxon>
        <taxon>Hexacorallia</taxon>
        <taxon>Scleractinia</taxon>
        <taxon>Fungiina</taxon>
        <taxon>Poritidae</taxon>
        <taxon>Porites</taxon>
    </lineage>
</organism>
<gene>
    <name evidence="7" type="ORF">PEVE_00024874</name>
</gene>
<keyword evidence="8" id="KW-1185">Reference proteome</keyword>
<dbReference type="SUPFAM" id="SSF49842">
    <property type="entry name" value="TNF-like"/>
    <property type="match status" value="1"/>
</dbReference>
<name>A0ABN8SMV6_9CNID</name>
<dbReference type="Gene3D" id="2.60.120.40">
    <property type="match status" value="1"/>
</dbReference>
<feature type="signal peptide" evidence="5">
    <location>
        <begin position="1"/>
        <end position="20"/>
    </location>
</feature>
<evidence type="ECO:0000313" key="7">
    <source>
        <dbReference type="EMBL" id="CAH3192932.1"/>
    </source>
</evidence>